<dbReference type="Proteomes" id="UP000287166">
    <property type="component" value="Unassembled WGS sequence"/>
</dbReference>
<evidence type="ECO:0008006" key="5">
    <source>
        <dbReference type="Google" id="ProtNLM"/>
    </source>
</evidence>
<dbReference type="InParanoid" id="A0A401GJI1"/>
<protein>
    <recommendedName>
        <fullName evidence="5">Phytocyanin domain-containing protein</fullName>
    </recommendedName>
</protein>
<dbReference type="PANTHER" id="PTHR34883:SF17">
    <property type="entry name" value="CUPREDOXIN"/>
    <property type="match status" value="1"/>
</dbReference>
<feature type="region of interest" description="Disordered" evidence="1">
    <location>
        <begin position="424"/>
        <end position="449"/>
    </location>
</feature>
<feature type="chain" id="PRO_5019451977" description="Phytocyanin domain-containing protein" evidence="2">
    <location>
        <begin position="21"/>
        <end position="471"/>
    </location>
</feature>
<dbReference type="OrthoDB" id="1921208at2759"/>
<dbReference type="STRING" id="139825.A0A401GJI1"/>
<sequence length="471" mass="47466">MVAYASLISTVVLFAHYTSGRPTPDSSSGDEVAVSAPYGVIMSDTAELSSQLASESAAASGSGSAEWWSASTTSPSRGYAATSSPYASPAYSDSWKSSAVASADKSMMTEVPSLSSSSGHAISSAVSSHYDKSTAAATASYVSSPAALSSSVWSSSSLASAWYSSATPSYGSGSSNWGGSSYDNCVQQCVASFGSPSSMTTATPPPAAASASSTVASGSTITVIVAPTQGILRYVPFVVNASVGDTVEYVWGANNHTVTKSSELAICNKTADAPFASGEQNTGFTFTQVVNDTQSVFFYCGTPGHCEKGMFGIINPPSIDNANTSVSTMMSAMAANDSSMAAMSSYASQQTSGNAGAAGWGSNIDMSSVPEWAYSSVMENVMYTRMVLAANPSVMQPDGSIDLSAGGSLSWPADITSAVASNTTSSASASVPSSTRSATPASSNVTNGATSTAMSRGVLAVTAIVAAFLVL</sequence>
<dbReference type="InterPro" id="IPR052953">
    <property type="entry name" value="Ser-rich/MCO-related"/>
</dbReference>
<dbReference type="RefSeq" id="XP_027613222.1">
    <property type="nucleotide sequence ID" value="XM_027757421.1"/>
</dbReference>
<accession>A0A401GJI1</accession>
<dbReference type="CDD" id="cd00920">
    <property type="entry name" value="Cupredoxin"/>
    <property type="match status" value="1"/>
</dbReference>
<dbReference type="AlphaFoldDB" id="A0A401GJI1"/>
<dbReference type="EMBL" id="BFAD01000004">
    <property type="protein sequence ID" value="GBE82309.1"/>
    <property type="molecule type" value="Genomic_DNA"/>
</dbReference>
<gene>
    <name evidence="3" type="ORF">SCP_0406930</name>
</gene>
<evidence type="ECO:0000256" key="1">
    <source>
        <dbReference type="SAM" id="MobiDB-lite"/>
    </source>
</evidence>
<proteinExistence type="predicted"/>
<organism evidence="3 4">
    <name type="scientific">Sparassis crispa</name>
    <dbReference type="NCBI Taxonomy" id="139825"/>
    <lineage>
        <taxon>Eukaryota</taxon>
        <taxon>Fungi</taxon>
        <taxon>Dikarya</taxon>
        <taxon>Basidiomycota</taxon>
        <taxon>Agaricomycotina</taxon>
        <taxon>Agaricomycetes</taxon>
        <taxon>Polyporales</taxon>
        <taxon>Sparassidaceae</taxon>
        <taxon>Sparassis</taxon>
    </lineage>
</organism>
<feature type="compositionally biased region" description="Low complexity" evidence="1">
    <location>
        <begin position="424"/>
        <end position="444"/>
    </location>
</feature>
<name>A0A401GJI1_9APHY</name>
<dbReference type="GeneID" id="38779226"/>
<keyword evidence="2" id="KW-0732">Signal</keyword>
<reference evidence="3 4" key="1">
    <citation type="journal article" date="2018" name="Sci. Rep.">
        <title>Genome sequence of the cauliflower mushroom Sparassis crispa (Hanabiratake) and its association with beneficial usage.</title>
        <authorList>
            <person name="Kiyama R."/>
            <person name="Furutani Y."/>
            <person name="Kawaguchi K."/>
            <person name="Nakanishi T."/>
        </authorList>
    </citation>
    <scope>NUCLEOTIDE SEQUENCE [LARGE SCALE GENOMIC DNA]</scope>
</reference>
<dbReference type="InterPro" id="IPR008972">
    <property type="entry name" value="Cupredoxin"/>
</dbReference>
<keyword evidence="4" id="KW-1185">Reference proteome</keyword>
<dbReference type="Gene3D" id="2.60.40.420">
    <property type="entry name" value="Cupredoxins - blue copper proteins"/>
    <property type="match status" value="1"/>
</dbReference>
<comment type="caution">
    <text evidence="3">The sequence shown here is derived from an EMBL/GenBank/DDBJ whole genome shotgun (WGS) entry which is preliminary data.</text>
</comment>
<dbReference type="PANTHER" id="PTHR34883">
    <property type="entry name" value="SERINE-RICH PROTEIN, PUTATIVE-RELATED-RELATED"/>
    <property type="match status" value="1"/>
</dbReference>
<evidence type="ECO:0000313" key="4">
    <source>
        <dbReference type="Proteomes" id="UP000287166"/>
    </source>
</evidence>
<feature type="signal peptide" evidence="2">
    <location>
        <begin position="1"/>
        <end position="20"/>
    </location>
</feature>
<evidence type="ECO:0000256" key="2">
    <source>
        <dbReference type="SAM" id="SignalP"/>
    </source>
</evidence>
<dbReference type="SUPFAM" id="SSF49503">
    <property type="entry name" value="Cupredoxins"/>
    <property type="match status" value="1"/>
</dbReference>
<evidence type="ECO:0000313" key="3">
    <source>
        <dbReference type="EMBL" id="GBE82309.1"/>
    </source>
</evidence>